<name>A0A5K8A0X8_9BACT</name>
<dbReference type="InterPro" id="IPR007627">
    <property type="entry name" value="RNA_pol_sigma70_r2"/>
</dbReference>
<sequence length="226" mass="25727">MTFCPAGKSGSLFRDDLYHYGIIGLLEAKRSFNPDRKVPWLVFAAYRVKGAMIDQIRREPMVKLPQLVQKKVKILQDTRDAMLKEGQPVDVKTLAERLTWPVEEILKVENLSIQIVPTNPNNQNDENDGIHPGKELVDPHPNPEIAVIKKAIAVSVRYCLDKLSSPEDRLIILGRILEGLKLREIGESLGVSAERVRQRQVKIQNEMKQCMQRQGWSHEETESVAD</sequence>
<accession>A0A5K8A0X8</accession>
<organism evidence="8 9">
    <name type="scientific">Desulfosarcina ovata subsp. sediminis</name>
    <dbReference type="NCBI Taxonomy" id="885957"/>
    <lineage>
        <taxon>Bacteria</taxon>
        <taxon>Pseudomonadati</taxon>
        <taxon>Thermodesulfobacteriota</taxon>
        <taxon>Desulfobacteria</taxon>
        <taxon>Desulfobacterales</taxon>
        <taxon>Desulfosarcinaceae</taxon>
        <taxon>Desulfosarcina</taxon>
    </lineage>
</organism>
<dbReference type="InterPro" id="IPR000943">
    <property type="entry name" value="RNA_pol_sigma70"/>
</dbReference>
<evidence type="ECO:0000256" key="1">
    <source>
        <dbReference type="ARBA" id="ARBA00023015"/>
    </source>
</evidence>
<dbReference type="CDD" id="cd06171">
    <property type="entry name" value="Sigma70_r4"/>
    <property type="match status" value="1"/>
</dbReference>
<feature type="domain" description="RNA polymerase sigma-70 region 2" evidence="6">
    <location>
        <begin position="15"/>
        <end position="59"/>
    </location>
</feature>
<evidence type="ECO:0000313" key="8">
    <source>
        <dbReference type="EMBL" id="BBO86018.1"/>
    </source>
</evidence>
<dbReference type="GO" id="GO:0016987">
    <property type="term" value="F:sigma factor activity"/>
    <property type="evidence" value="ECO:0007669"/>
    <property type="project" value="UniProtKB-KW"/>
</dbReference>
<feature type="domain" description="RNA polymerase sigma-70 region 4" evidence="7">
    <location>
        <begin position="160"/>
        <end position="202"/>
    </location>
</feature>
<dbReference type="Gene3D" id="1.20.140.160">
    <property type="match status" value="1"/>
</dbReference>
<dbReference type="InterPro" id="IPR014284">
    <property type="entry name" value="RNA_pol_sigma-70_dom"/>
</dbReference>
<dbReference type="PANTHER" id="PTHR30385:SF7">
    <property type="entry name" value="RNA POLYMERASE SIGMA FACTOR FLIA"/>
    <property type="match status" value="1"/>
</dbReference>
<evidence type="ECO:0000256" key="4">
    <source>
        <dbReference type="ARBA" id="ARBA00023163"/>
    </source>
</evidence>
<keyword evidence="4" id="KW-0804">Transcription</keyword>
<dbReference type="KEGG" id="dov:DSCO28_65840"/>
<dbReference type="Pfam" id="PF04545">
    <property type="entry name" value="Sigma70_r4"/>
    <property type="match status" value="1"/>
</dbReference>
<evidence type="ECO:0000259" key="6">
    <source>
        <dbReference type="Pfam" id="PF04542"/>
    </source>
</evidence>
<protein>
    <recommendedName>
        <fullName evidence="10">RNA polymerase sigma-70 domain-containing protein</fullName>
    </recommendedName>
</protein>
<evidence type="ECO:0000256" key="2">
    <source>
        <dbReference type="ARBA" id="ARBA00023082"/>
    </source>
</evidence>
<keyword evidence="3" id="KW-0238">DNA-binding</keyword>
<feature type="region of interest" description="Disordered" evidence="5">
    <location>
        <begin position="118"/>
        <end position="138"/>
    </location>
</feature>
<dbReference type="AlphaFoldDB" id="A0A5K8A0X8"/>
<proteinExistence type="predicted"/>
<gene>
    <name evidence="8" type="ORF">DSCO28_65840</name>
</gene>
<dbReference type="Proteomes" id="UP000425960">
    <property type="component" value="Chromosome"/>
</dbReference>
<evidence type="ECO:0000313" key="9">
    <source>
        <dbReference type="Proteomes" id="UP000425960"/>
    </source>
</evidence>
<reference evidence="8 9" key="1">
    <citation type="submission" date="2019-11" db="EMBL/GenBank/DDBJ databases">
        <title>Comparative genomics of hydrocarbon-degrading Desulfosarcina strains.</title>
        <authorList>
            <person name="Watanabe M."/>
            <person name="Kojima H."/>
            <person name="Fukui M."/>
        </authorList>
    </citation>
    <scope>NUCLEOTIDE SEQUENCE [LARGE SCALE GENOMIC DNA]</scope>
    <source>
        <strain evidence="8 9">28bB2T</strain>
    </source>
</reference>
<dbReference type="InterPro" id="IPR013324">
    <property type="entry name" value="RNA_pol_sigma_r3/r4-like"/>
</dbReference>
<feature type="compositionally biased region" description="Basic and acidic residues" evidence="5">
    <location>
        <begin position="128"/>
        <end position="138"/>
    </location>
</feature>
<dbReference type="InterPro" id="IPR007630">
    <property type="entry name" value="RNA_pol_sigma70_r4"/>
</dbReference>
<dbReference type="EMBL" id="AP021876">
    <property type="protein sequence ID" value="BBO86018.1"/>
    <property type="molecule type" value="Genomic_DNA"/>
</dbReference>
<dbReference type="PRINTS" id="PR00046">
    <property type="entry name" value="SIGMA70FCT"/>
</dbReference>
<dbReference type="Pfam" id="PF04542">
    <property type="entry name" value="Sigma70_r2"/>
    <property type="match status" value="1"/>
</dbReference>
<keyword evidence="2" id="KW-0731">Sigma factor</keyword>
<evidence type="ECO:0000259" key="7">
    <source>
        <dbReference type="Pfam" id="PF04545"/>
    </source>
</evidence>
<dbReference type="SUPFAM" id="SSF88659">
    <property type="entry name" value="Sigma3 and sigma4 domains of RNA polymerase sigma factors"/>
    <property type="match status" value="1"/>
</dbReference>
<evidence type="ECO:0008006" key="10">
    <source>
        <dbReference type="Google" id="ProtNLM"/>
    </source>
</evidence>
<dbReference type="GO" id="GO:0003677">
    <property type="term" value="F:DNA binding"/>
    <property type="evidence" value="ECO:0007669"/>
    <property type="project" value="UniProtKB-KW"/>
</dbReference>
<dbReference type="InterPro" id="IPR013325">
    <property type="entry name" value="RNA_pol_sigma_r2"/>
</dbReference>
<dbReference type="Gene3D" id="1.10.1740.10">
    <property type="match status" value="1"/>
</dbReference>
<keyword evidence="1" id="KW-0805">Transcription regulation</keyword>
<dbReference type="GO" id="GO:0006352">
    <property type="term" value="P:DNA-templated transcription initiation"/>
    <property type="evidence" value="ECO:0007669"/>
    <property type="project" value="InterPro"/>
</dbReference>
<evidence type="ECO:0000256" key="3">
    <source>
        <dbReference type="ARBA" id="ARBA00023125"/>
    </source>
</evidence>
<evidence type="ECO:0000256" key="5">
    <source>
        <dbReference type="SAM" id="MobiDB-lite"/>
    </source>
</evidence>
<dbReference type="SUPFAM" id="SSF88946">
    <property type="entry name" value="Sigma2 domain of RNA polymerase sigma factors"/>
    <property type="match status" value="1"/>
</dbReference>
<dbReference type="PANTHER" id="PTHR30385">
    <property type="entry name" value="SIGMA FACTOR F FLAGELLAR"/>
    <property type="match status" value="1"/>
</dbReference>
<dbReference type="NCBIfam" id="TIGR02937">
    <property type="entry name" value="sigma70-ECF"/>
    <property type="match status" value="1"/>
</dbReference>